<reference evidence="1 2" key="1">
    <citation type="submission" date="2016-03" db="EMBL/GenBank/DDBJ databases">
        <title>Complete genome sequence of Shewanella psychrophila WP2, a deep sea bacterium isolated from west Pacific sediment.</title>
        <authorList>
            <person name="Xu G."/>
            <person name="Jian H."/>
        </authorList>
    </citation>
    <scope>NUCLEOTIDE SEQUENCE [LARGE SCALE GENOMIC DNA]</scope>
    <source>
        <strain evidence="1 2">WP2</strain>
    </source>
</reference>
<proteinExistence type="predicted"/>
<accession>A0A1S6HIG7</accession>
<dbReference type="AlphaFoldDB" id="A0A1S6HIG7"/>
<evidence type="ECO:0000313" key="1">
    <source>
        <dbReference type="EMBL" id="AQS35305.1"/>
    </source>
</evidence>
<organism evidence="1 2">
    <name type="scientific">Shewanella psychrophila</name>
    <dbReference type="NCBI Taxonomy" id="225848"/>
    <lineage>
        <taxon>Bacteria</taxon>
        <taxon>Pseudomonadati</taxon>
        <taxon>Pseudomonadota</taxon>
        <taxon>Gammaproteobacteria</taxon>
        <taxon>Alteromonadales</taxon>
        <taxon>Shewanellaceae</taxon>
        <taxon>Shewanella</taxon>
    </lineage>
</organism>
<evidence type="ECO:0000313" key="2">
    <source>
        <dbReference type="Proteomes" id="UP000189545"/>
    </source>
</evidence>
<keyword evidence="2" id="KW-1185">Reference proteome</keyword>
<protein>
    <submittedName>
        <fullName evidence="1">Uncharacterized protein</fullName>
    </submittedName>
</protein>
<name>A0A1S6HIG7_9GAMM</name>
<dbReference type="EMBL" id="CP014782">
    <property type="protein sequence ID" value="AQS35305.1"/>
    <property type="molecule type" value="Genomic_DNA"/>
</dbReference>
<dbReference type="Proteomes" id="UP000189545">
    <property type="component" value="Chromosome"/>
</dbReference>
<sequence>MQELFSRAKQGENHEMMAFERETWRSNRPFNKNVIARAEEYLSNDIDSL</sequence>
<gene>
    <name evidence="1" type="ORF">Sps_00084</name>
</gene>
<dbReference type="KEGG" id="spsw:Sps_00084"/>